<gene>
    <name evidence="3" type="ORF">SAMN05216410_1786</name>
</gene>
<organism evidence="3 4">
    <name type="scientific">Sanguibacter gelidistatuariae</name>
    <dbReference type="NCBI Taxonomy" id="1814289"/>
    <lineage>
        <taxon>Bacteria</taxon>
        <taxon>Bacillati</taxon>
        <taxon>Actinomycetota</taxon>
        <taxon>Actinomycetes</taxon>
        <taxon>Micrococcales</taxon>
        <taxon>Sanguibacteraceae</taxon>
        <taxon>Sanguibacter</taxon>
    </lineage>
</organism>
<protein>
    <submittedName>
        <fullName evidence="3">Uncharacterized protein</fullName>
    </submittedName>
</protein>
<dbReference type="EMBL" id="FMYH01000002">
    <property type="protein sequence ID" value="SDC39294.1"/>
    <property type="molecule type" value="Genomic_DNA"/>
</dbReference>
<dbReference type="AlphaFoldDB" id="A0A1G6L7S4"/>
<dbReference type="Proteomes" id="UP000199039">
    <property type="component" value="Unassembled WGS sequence"/>
</dbReference>
<accession>A0A1G6L7S4</accession>
<keyword evidence="2" id="KW-1133">Transmembrane helix</keyword>
<dbReference type="STRING" id="1814289.SAMN05216410_1786"/>
<keyword evidence="2" id="KW-0472">Membrane</keyword>
<name>A0A1G6L7S4_9MICO</name>
<keyword evidence="2" id="KW-0812">Transmembrane</keyword>
<evidence type="ECO:0000256" key="1">
    <source>
        <dbReference type="SAM" id="MobiDB-lite"/>
    </source>
</evidence>
<feature type="transmembrane region" description="Helical" evidence="2">
    <location>
        <begin position="39"/>
        <end position="61"/>
    </location>
</feature>
<dbReference type="RefSeq" id="WP_139185768.1">
    <property type="nucleotide sequence ID" value="NZ_FMYH01000002.1"/>
</dbReference>
<sequence>MSALPPVPPAPPNADSAPVSTIPDASVPMPLAAPTQRPAWLLPVVTGVVGAVFGAAGMFVITSLQDSSSARADEAVLLDAVTACDLTDTSGITLADKNLTLTFDHKGDEDSSGVEFSAIACLLDELDTPSAVTSHMDQTTSQDGRQTETWDNITVSWSYHPDRGMDGLFTVAAK</sequence>
<proteinExistence type="predicted"/>
<feature type="region of interest" description="Disordered" evidence="1">
    <location>
        <begin position="1"/>
        <end position="21"/>
    </location>
</feature>
<evidence type="ECO:0000313" key="3">
    <source>
        <dbReference type="EMBL" id="SDC39294.1"/>
    </source>
</evidence>
<keyword evidence="4" id="KW-1185">Reference proteome</keyword>
<reference evidence="3 4" key="1">
    <citation type="submission" date="2016-09" db="EMBL/GenBank/DDBJ databases">
        <authorList>
            <person name="Capua I."/>
            <person name="De Benedictis P."/>
            <person name="Joannis T."/>
            <person name="Lombin L.H."/>
            <person name="Cattoli G."/>
        </authorList>
    </citation>
    <scope>NUCLEOTIDE SEQUENCE [LARGE SCALE GENOMIC DNA]</scope>
    <source>
        <strain evidence="3 4">ISLP-3</strain>
    </source>
</reference>
<evidence type="ECO:0000256" key="2">
    <source>
        <dbReference type="SAM" id="Phobius"/>
    </source>
</evidence>
<dbReference type="OrthoDB" id="3261230at2"/>
<feature type="compositionally biased region" description="Pro residues" evidence="1">
    <location>
        <begin position="1"/>
        <end position="12"/>
    </location>
</feature>
<evidence type="ECO:0000313" key="4">
    <source>
        <dbReference type="Proteomes" id="UP000199039"/>
    </source>
</evidence>